<name>A0ACB5T6J7_AMBMO</name>
<evidence type="ECO:0000313" key="2">
    <source>
        <dbReference type="Proteomes" id="UP001165064"/>
    </source>
</evidence>
<proteinExistence type="predicted"/>
<reference evidence="1" key="1">
    <citation type="submission" date="2023-04" db="EMBL/GenBank/DDBJ databases">
        <title>Ambrosiozyma monospora NBRC 10751.</title>
        <authorList>
            <person name="Ichikawa N."/>
            <person name="Sato H."/>
            <person name="Tonouchi N."/>
        </authorList>
    </citation>
    <scope>NUCLEOTIDE SEQUENCE</scope>
    <source>
        <strain evidence="1">NBRC 10751</strain>
    </source>
</reference>
<accession>A0ACB5T6J7</accession>
<dbReference type="EMBL" id="BSXS01004277">
    <property type="protein sequence ID" value="GME82689.1"/>
    <property type="molecule type" value="Genomic_DNA"/>
</dbReference>
<evidence type="ECO:0000313" key="1">
    <source>
        <dbReference type="EMBL" id="GME82689.1"/>
    </source>
</evidence>
<sequence length="221" mass="25412">MLPSMILKADFSRYVMLFLFGGIYADLDVKDITPMLNWFDTNRDAGFVCSLEMDSNEPWPYPMPRRNQLQTWFFKSKARHPILRKLIATVIKNTFEAKDKKLVPDYSNDYDPASKPQMLSIMDWTGPPLMTDIVFAHMNSLNNPTVIDVDPIRWNLVDKLNGPKLEPGVGINWRTTTGINNAIMVNDVVIYPHVPFREMPHDGDGIDHCVWHLFSGSWKPS</sequence>
<protein>
    <submittedName>
        <fullName evidence="1">Unnamed protein product</fullName>
    </submittedName>
</protein>
<comment type="caution">
    <text evidence="1">The sequence shown here is derived from an EMBL/GenBank/DDBJ whole genome shotgun (WGS) entry which is preliminary data.</text>
</comment>
<keyword evidence="2" id="KW-1185">Reference proteome</keyword>
<dbReference type="Proteomes" id="UP001165064">
    <property type="component" value="Unassembled WGS sequence"/>
</dbReference>
<gene>
    <name evidence="1" type="ORF">Amon02_000569300</name>
</gene>
<organism evidence="1 2">
    <name type="scientific">Ambrosiozyma monospora</name>
    <name type="common">Yeast</name>
    <name type="synonym">Endomycopsis monosporus</name>
    <dbReference type="NCBI Taxonomy" id="43982"/>
    <lineage>
        <taxon>Eukaryota</taxon>
        <taxon>Fungi</taxon>
        <taxon>Dikarya</taxon>
        <taxon>Ascomycota</taxon>
        <taxon>Saccharomycotina</taxon>
        <taxon>Pichiomycetes</taxon>
        <taxon>Pichiales</taxon>
        <taxon>Pichiaceae</taxon>
        <taxon>Ambrosiozyma</taxon>
    </lineage>
</organism>